<dbReference type="Proteomes" id="UP000287300">
    <property type="component" value="Unassembled WGS sequence"/>
</dbReference>
<dbReference type="Gene3D" id="3.30.420.10">
    <property type="entry name" value="Ribonuclease H-like superfamily/Ribonuclease H"/>
    <property type="match status" value="1"/>
</dbReference>
<dbReference type="InterPro" id="IPR013520">
    <property type="entry name" value="Ribonucl_H"/>
</dbReference>
<evidence type="ECO:0000313" key="6">
    <source>
        <dbReference type="EMBL" id="GCD54256.1"/>
    </source>
</evidence>
<keyword evidence="6" id="KW-0540">Nuclease</keyword>
<dbReference type="AlphaFoldDB" id="A0A401WY67"/>
<feature type="domain" description="Exonuclease" evidence="5">
    <location>
        <begin position="12"/>
        <end position="184"/>
    </location>
</feature>
<comment type="subunit">
    <text evidence="3">DNA polymerase III contains a core (composed of alpha, epsilon and theta chains) that associates with a tau subunit. This core dimerizes to form the POLIII' complex. PolIII' associates with the gamma complex (composed of gamma, delta, delta', psi and chi chains) and with the beta chain to form the complete DNA polymerase III complex.</text>
</comment>
<dbReference type="RefSeq" id="WP_124296553.1">
    <property type="nucleotide sequence ID" value="NZ_BDES01000079.1"/>
</dbReference>
<organism evidence="6 7">
    <name type="scientific">Acetobacter pasteurianus NBRC 3188</name>
    <dbReference type="NCBI Taxonomy" id="1226663"/>
    <lineage>
        <taxon>Bacteria</taxon>
        <taxon>Pseudomonadati</taxon>
        <taxon>Pseudomonadota</taxon>
        <taxon>Alphaproteobacteria</taxon>
        <taxon>Acetobacterales</taxon>
        <taxon>Acetobacteraceae</taxon>
        <taxon>Acetobacter</taxon>
    </lineage>
</organism>
<dbReference type="Pfam" id="PF00929">
    <property type="entry name" value="RNase_T"/>
    <property type="match status" value="1"/>
</dbReference>
<evidence type="ECO:0000256" key="4">
    <source>
        <dbReference type="ARBA" id="ARBA00049244"/>
    </source>
</evidence>
<dbReference type="GO" id="GO:0005829">
    <property type="term" value="C:cytosol"/>
    <property type="evidence" value="ECO:0007669"/>
    <property type="project" value="TreeGrafter"/>
</dbReference>
<keyword evidence="6" id="KW-0378">Hydrolase</keyword>
<dbReference type="PANTHER" id="PTHR30231:SF41">
    <property type="entry name" value="DNA POLYMERASE III SUBUNIT EPSILON"/>
    <property type="match status" value="1"/>
</dbReference>
<dbReference type="GO" id="GO:0045004">
    <property type="term" value="P:DNA replication proofreading"/>
    <property type="evidence" value="ECO:0007669"/>
    <property type="project" value="TreeGrafter"/>
</dbReference>
<dbReference type="EC" id="2.7.7.7" evidence="1"/>
<dbReference type="SMART" id="SM00479">
    <property type="entry name" value="EXOIII"/>
    <property type="match status" value="1"/>
</dbReference>
<evidence type="ECO:0000256" key="2">
    <source>
        <dbReference type="ARBA" id="ARBA00025483"/>
    </source>
</evidence>
<dbReference type="InterPro" id="IPR006054">
    <property type="entry name" value="DnaQ"/>
</dbReference>
<sequence length="237" mass="27057">MTNISENRNTGREVVLDTETTGLKIEDRVIELGMIELQDKIPTGRTYHMFFNPEGTPVHPDALAVHGITNQFLEDKPTFGSQISAIFAFLQNDPIVAHNASFDIRMINNEIKRCSSGQKLLPNEVIDTLKIAREKFPNADNSLNGLCRRFKINLDRRNSEGHGALLDCELLAECYEELTIGRNRRIMFDVPLERGNEYDHVTEIIAPKLKKDRGIGRPNTQELKRWQEFNRTCGFSN</sequence>
<dbReference type="GeneID" id="66349600"/>
<gene>
    <name evidence="6" type="primary">dnaQ</name>
    <name evidence="6" type="ORF">NBRC3188_2953</name>
</gene>
<dbReference type="EMBL" id="BDES01000079">
    <property type="protein sequence ID" value="GCD54256.1"/>
    <property type="molecule type" value="Genomic_DNA"/>
</dbReference>
<dbReference type="SUPFAM" id="SSF53098">
    <property type="entry name" value="Ribonuclease H-like"/>
    <property type="match status" value="1"/>
</dbReference>
<dbReference type="InterPro" id="IPR012337">
    <property type="entry name" value="RNaseH-like_sf"/>
</dbReference>
<dbReference type="InterPro" id="IPR036397">
    <property type="entry name" value="RNaseH_sf"/>
</dbReference>
<evidence type="ECO:0000313" key="7">
    <source>
        <dbReference type="Proteomes" id="UP000287300"/>
    </source>
</evidence>
<reference evidence="6 7" key="1">
    <citation type="submission" date="2016-06" db="EMBL/GenBank/DDBJ databases">
        <title>Acetobacter pasteurianus NBRC 3188 whole genome sequencing project.</title>
        <authorList>
            <person name="Matsutani M."/>
            <person name="Shiwa Y."/>
            <person name="Okamoto-Kainuma A."/>
            <person name="Ishikawa M."/>
            <person name="Koizumi Y."/>
            <person name="Yoshikawa H."/>
            <person name="Yakushi T."/>
            <person name="Matsushita K."/>
        </authorList>
    </citation>
    <scope>NUCLEOTIDE SEQUENCE [LARGE SCALE GENOMIC DNA]</scope>
    <source>
        <strain evidence="6 7">NBRC 3188</strain>
    </source>
</reference>
<keyword evidence="6" id="KW-0269">Exonuclease</keyword>
<name>A0A401WY67_ACEPA</name>
<evidence type="ECO:0000256" key="1">
    <source>
        <dbReference type="ARBA" id="ARBA00012417"/>
    </source>
</evidence>
<dbReference type="FunFam" id="3.30.420.10:FF:000045">
    <property type="entry name" value="3'-5' exonuclease DinG"/>
    <property type="match status" value="1"/>
</dbReference>
<comment type="caution">
    <text evidence="6">The sequence shown here is derived from an EMBL/GenBank/DDBJ whole genome shotgun (WGS) entry which is preliminary data.</text>
</comment>
<accession>A0A401WY67</accession>
<evidence type="ECO:0000259" key="5">
    <source>
        <dbReference type="SMART" id="SM00479"/>
    </source>
</evidence>
<evidence type="ECO:0000256" key="3">
    <source>
        <dbReference type="ARBA" id="ARBA00026073"/>
    </source>
</evidence>
<dbReference type="PANTHER" id="PTHR30231">
    <property type="entry name" value="DNA POLYMERASE III SUBUNIT EPSILON"/>
    <property type="match status" value="1"/>
</dbReference>
<comment type="catalytic activity">
    <reaction evidence="4">
        <text>DNA(n) + a 2'-deoxyribonucleoside 5'-triphosphate = DNA(n+1) + diphosphate</text>
        <dbReference type="Rhea" id="RHEA:22508"/>
        <dbReference type="Rhea" id="RHEA-COMP:17339"/>
        <dbReference type="Rhea" id="RHEA-COMP:17340"/>
        <dbReference type="ChEBI" id="CHEBI:33019"/>
        <dbReference type="ChEBI" id="CHEBI:61560"/>
        <dbReference type="ChEBI" id="CHEBI:173112"/>
        <dbReference type="EC" id="2.7.7.7"/>
    </reaction>
</comment>
<proteinExistence type="predicted"/>
<dbReference type="NCBIfam" id="TIGR00573">
    <property type="entry name" value="dnaq"/>
    <property type="match status" value="1"/>
</dbReference>
<dbReference type="GO" id="GO:0003677">
    <property type="term" value="F:DNA binding"/>
    <property type="evidence" value="ECO:0007669"/>
    <property type="project" value="InterPro"/>
</dbReference>
<dbReference type="GO" id="GO:0008408">
    <property type="term" value="F:3'-5' exonuclease activity"/>
    <property type="evidence" value="ECO:0007669"/>
    <property type="project" value="TreeGrafter"/>
</dbReference>
<protein>
    <recommendedName>
        <fullName evidence="1">DNA-directed DNA polymerase</fullName>
        <ecNumber evidence="1">2.7.7.7</ecNumber>
    </recommendedName>
</protein>
<dbReference type="GO" id="GO:0003887">
    <property type="term" value="F:DNA-directed DNA polymerase activity"/>
    <property type="evidence" value="ECO:0007669"/>
    <property type="project" value="UniProtKB-EC"/>
</dbReference>
<comment type="function">
    <text evidence="2">DNA polymerase III is a complex, multichain enzyme responsible for most of the replicative synthesis in bacteria. The epsilon subunit contain the editing function and is a proofreading 3'-5' exonuclease.</text>
</comment>